<organism evidence="2 3">
    <name type="scientific">Acaryochloris marina (strain MBIC 11017)</name>
    <dbReference type="NCBI Taxonomy" id="329726"/>
    <lineage>
        <taxon>Bacteria</taxon>
        <taxon>Bacillati</taxon>
        <taxon>Cyanobacteriota</taxon>
        <taxon>Cyanophyceae</taxon>
        <taxon>Acaryochloridales</taxon>
        <taxon>Acaryochloridaceae</taxon>
        <taxon>Acaryochloris</taxon>
    </lineage>
</organism>
<dbReference type="HOGENOM" id="CLU_1530813_0_0_3"/>
<dbReference type="EMBL" id="CP000828">
    <property type="protein sequence ID" value="ABW29041.1"/>
    <property type="molecule type" value="Genomic_DNA"/>
</dbReference>
<keyword evidence="1" id="KW-0175">Coiled coil</keyword>
<dbReference type="AlphaFoldDB" id="B0CAH5"/>
<evidence type="ECO:0008006" key="4">
    <source>
        <dbReference type="Google" id="ProtNLM"/>
    </source>
</evidence>
<dbReference type="RefSeq" id="WP_012164392.1">
    <property type="nucleotide sequence ID" value="NC_009925.1"/>
</dbReference>
<evidence type="ECO:0000313" key="3">
    <source>
        <dbReference type="Proteomes" id="UP000000268"/>
    </source>
</evidence>
<evidence type="ECO:0000256" key="1">
    <source>
        <dbReference type="SAM" id="Coils"/>
    </source>
</evidence>
<dbReference type="CDD" id="cd10450">
    <property type="entry name" value="GIY-YIG_AtGrxS16_like"/>
    <property type="match status" value="1"/>
</dbReference>
<feature type="coiled-coil region" evidence="1">
    <location>
        <begin position="132"/>
        <end position="159"/>
    </location>
</feature>
<dbReference type="OrthoDB" id="424286at2"/>
<dbReference type="STRING" id="329726.AM1_4060"/>
<proteinExistence type="predicted"/>
<evidence type="ECO:0000313" key="2">
    <source>
        <dbReference type="EMBL" id="ABW29041.1"/>
    </source>
</evidence>
<keyword evidence="3" id="KW-1185">Reference proteome</keyword>
<accession>B0CAH5</accession>
<gene>
    <name evidence="2" type="ordered locus">AM1_4060</name>
</gene>
<dbReference type="eggNOG" id="ENOG502ZBP7">
    <property type="taxonomic scope" value="Bacteria"/>
</dbReference>
<dbReference type="Proteomes" id="UP000000268">
    <property type="component" value="Chromosome"/>
</dbReference>
<name>B0CAH5_ACAM1</name>
<protein>
    <recommendedName>
        <fullName evidence="4">GIY-YIG domain-containing protein</fullName>
    </recommendedName>
</protein>
<dbReference type="KEGG" id="amr:AM1_4060"/>
<dbReference type="InterPro" id="IPR049578">
    <property type="entry name" value="CAXIP1-like_GIY-YIG_dom"/>
</dbReference>
<sequence length="181" mass="20616">MSVENLVTPLADLEAIPYLDAGGMLPQQFAGKIGVYAIFGEDQSLQYVGYSRDTFLSLKQHLIRQPRLCYWLKVQTIDRPNRTLLEEIRSTWIQGNDAPVPGNNSDQSKWEQAIDVKAAMTDEEQAQHQDPALDERSQLKVLKNAARRLEAEIMEILNQRGLQEPLRFNPKLKETGLLDLK</sequence>
<reference evidence="2 3" key="1">
    <citation type="journal article" date="2008" name="Proc. Natl. Acad. Sci. U.S.A.">
        <title>Niche adaptation and genome expansion in the chlorophyll d-producing cyanobacterium Acaryochloris marina.</title>
        <authorList>
            <person name="Swingley W.D."/>
            <person name="Chen M."/>
            <person name="Cheung P.C."/>
            <person name="Conrad A.L."/>
            <person name="Dejesa L.C."/>
            <person name="Hao J."/>
            <person name="Honchak B.M."/>
            <person name="Karbach L.E."/>
            <person name="Kurdoglu A."/>
            <person name="Lahiri S."/>
            <person name="Mastrian S.D."/>
            <person name="Miyashita H."/>
            <person name="Page L."/>
            <person name="Ramakrishna P."/>
            <person name="Satoh S."/>
            <person name="Sattley W.M."/>
            <person name="Shimada Y."/>
            <person name="Taylor H.L."/>
            <person name="Tomo T."/>
            <person name="Tsuchiya T."/>
            <person name="Wang Z.T."/>
            <person name="Raymond J."/>
            <person name="Mimuro M."/>
            <person name="Blankenship R.E."/>
            <person name="Touchman J.W."/>
        </authorList>
    </citation>
    <scope>NUCLEOTIDE SEQUENCE [LARGE SCALE GENOMIC DNA]</scope>
    <source>
        <strain evidence="3">MBIC 11017</strain>
    </source>
</reference>